<protein>
    <submittedName>
        <fullName evidence="1">Uncharacterized protein</fullName>
    </submittedName>
</protein>
<organism evidence="1 2">
    <name type="scientific">Paraburkholderia bengalensis</name>
    <dbReference type="NCBI Taxonomy" id="2747562"/>
    <lineage>
        <taxon>Bacteria</taxon>
        <taxon>Pseudomonadati</taxon>
        <taxon>Pseudomonadota</taxon>
        <taxon>Betaproteobacteria</taxon>
        <taxon>Burkholderiales</taxon>
        <taxon>Burkholderiaceae</taxon>
        <taxon>Paraburkholderia</taxon>
    </lineage>
</organism>
<dbReference type="EMBL" id="JACFYJ010000045">
    <property type="protein sequence ID" value="MEI6000194.1"/>
    <property type="molecule type" value="Genomic_DNA"/>
</dbReference>
<evidence type="ECO:0000313" key="1">
    <source>
        <dbReference type="EMBL" id="MEI6000194.1"/>
    </source>
</evidence>
<name>A0ABU8IXM8_9BURK</name>
<comment type="caution">
    <text evidence="1">The sequence shown here is derived from an EMBL/GenBank/DDBJ whole genome shotgun (WGS) entry which is preliminary data.</text>
</comment>
<dbReference type="Proteomes" id="UP001386437">
    <property type="component" value="Unassembled WGS sequence"/>
</dbReference>
<accession>A0ABU8IXM8</accession>
<keyword evidence="2" id="KW-1185">Reference proteome</keyword>
<gene>
    <name evidence="1" type="ORF">H3V53_24200</name>
</gene>
<reference evidence="1 2" key="1">
    <citation type="journal article" date="2022" name="Arch. Microbiol.">
        <title>Paraburkholderia bengalensis sp. nov. isolated from roots of Oryza sativa, IR64.</title>
        <authorList>
            <person name="Nag P."/>
            <person name="Mondal N."/>
            <person name="Sarkar J."/>
            <person name="Das S."/>
        </authorList>
    </citation>
    <scope>NUCLEOTIDE SEQUENCE [LARGE SCALE GENOMIC DNA]</scope>
    <source>
        <strain evidence="1 2">IR64_4_BI</strain>
    </source>
</reference>
<evidence type="ECO:0000313" key="2">
    <source>
        <dbReference type="Proteomes" id="UP001386437"/>
    </source>
</evidence>
<proteinExistence type="predicted"/>
<sequence length="178" mass="19261">MIDADVIQQQQARTAAAIANQVCAAGRLSATVAACCHGTACLLRIGLGDAHALAVEQGIALRIGRRVVSRVSVLQCRRPAEQTLRVFLRALRRRLARRRAVCVVGRAWLPLALRAVVARCACIVVLRVRVRISATADASATDKSSARMRSRPRSGCACAARVRVQRGLLIVVFLWQTS</sequence>